<accession>A0A5B7J462</accession>
<evidence type="ECO:0000313" key="2">
    <source>
        <dbReference type="Proteomes" id="UP000324222"/>
    </source>
</evidence>
<name>A0A5B7J462_PORTR</name>
<dbReference type="AlphaFoldDB" id="A0A5B7J462"/>
<reference evidence="1 2" key="1">
    <citation type="submission" date="2019-05" db="EMBL/GenBank/DDBJ databases">
        <title>Another draft genome of Portunus trituberculatus and its Hox gene families provides insights of decapod evolution.</title>
        <authorList>
            <person name="Jeong J.-H."/>
            <person name="Song I."/>
            <person name="Kim S."/>
            <person name="Choi T."/>
            <person name="Kim D."/>
            <person name="Ryu S."/>
            <person name="Kim W."/>
        </authorList>
    </citation>
    <scope>NUCLEOTIDE SEQUENCE [LARGE SCALE GENOMIC DNA]</scope>
    <source>
        <tissue evidence="1">Muscle</tissue>
    </source>
</reference>
<dbReference type="Proteomes" id="UP000324222">
    <property type="component" value="Unassembled WGS sequence"/>
</dbReference>
<sequence>MPGKHSSPEDLTCRSDGEDARVVQVTKGVASLAHHHSEPVLLEVKLMWAVTEGAYRAAGSVRRLFQLLPPLAGVDAPLELHLDKGREDMKRVGTEEGKRCTCVWQVRGC</sequence>
<dbReference type="EMBL" id="VSRR010077600">
    <property type="protein sequence ID" value="MPC88367.1"/>
    <property type="molecule type" value="Genomic_DNA"/>
</dbReference>
<comment type="caution">
    <text evidence="1">The sequence shown here is derived from an EMBL/GenBank/DDBJ whole genome shotgun (WGS) entry which is preliminary data.</text>
</comment>
<proteinExistence type="predicted"/>
<evidence type="ECO:0000313" key="1">
    <source>
        <dbReference type="EMBL" id="MPC88367.1"/>
    </source>
</evidence>
<organism evidence="1 2">
    <name type="scientific">Portunus trituberculatus</name>
    <name type="common">Swimming crab</name>
    <name type="synonym">Neptunus trituberculatus</name>
    <dbReference type="NCBI Taxonomy" id="210409"/>
    <lineage>
        <taxon>Eukaryota</taxon>
        <taxon>Metazoa</taxon>
        <taxon>Ecdysozoa</taxon>
        <taxon>Arthropoda</taxon>
        <taxon>Crustacea</taxon>
        <taxon>Multicrustacea</taxon>
        <taxon>Malacostraca</taxon>
        <taxon>Eumalacostraca</taxon>
        <taxon>Eucarida</taxon>
        <taxon>Decapoda</taxon>
        <taxon>Pleocyemata</taxon>
        <taxon>Brachyura</taxon>
        <taxon>Eubrachyura</taxon>
        <taxon>Portunoidea</taxon>
        <taxon>Portunidae</taxon>
        <taxon>Portuninae</taxon>
        <taxon>Portunus</taxon>
    </lineage>
</organism>
<gene>
    <name evidence="1" type="ORF">E2C01_083268</name>
</gene>
<protein>
    <submittedName>
        <fullName evidence="1">Uncharacterized protein</fullName>
    </submittedName>
</protein>
<keyword evidence="2" id="KW-1185">Reference proteome</keyword>